<dbReference type="Gramene" id="MELO3C034060.2.1">
    <property type="protein sequence ID" value="MELO3C034060.2.1"/>
    <property type="gene ID" value="MELO3C034060.2"/>
</dbReference>
<feature type="compositionally biased region" description="Pro residues" evidence="1">
    <location>
        <begin position="22"/>
        <end position="39"/>
    </location>
</feature>
<dbReference type="EnsemblPlants" id="MELO3C034060.2.1">
    <property type="protein sequence ID" value="MELO3C034060.2.1"/>
    <property type="gene ID" value="MELO3C034060.2"/>
</dbReference>
<evidence type="ECO:0000313" key="2">
    <source>
        <dbReference type="EnsemblPlants" id="MELO3C034060.2.1"/>
    </source>
</evidence>
<reference evidence="2" key="1">
    <citation type="submission" date="2023-03" db="UniProtKB">
        <authorList>
            <consortium name="EnsemblPlants"/>
        </authorList>
    </citation>
    <scope>IDENTIFICATION</scope>
</reference>
<organism evidence="2">
    <name type="scientific">Cucumis melo</name>
    <name type="common">Muskmelon</name>
    <dbReference type="NCBI Taxonomy" id="3656"/>
    <lineage>
        <taxon>Eukaryota</taxon>
        <taxon>Viridiplantae</taxon>
        <taxon>Streptophyta</taxon>
        <taxon>Embryophyta</taxon>
        <taxon>Tracheophyta</taxon>
        <taxon>Spermatophyta</taxon>
        <taxon>Magnoliopsida</taxon>
        <taxon>eudicotyledons</taxon>
        <taxon>Gunneridae</taxon>
        <taxon>Pentapetalae</taxon>
        <taxon>rosids</taxon>
        <taxon>fabids</taxon>
        <taxon>Cucurbitales</taxon>
        <taxon>Cucurbitaceae</taxon>
        <taxon>Benincaseae</taxon>
        <taxon>Cucumis</taxon>
    </lineage>
</organism>
<dbReference type="AlphaFoldDB" id="A0A9I9EHX4"/>
<name>A0A9I9EHX4_CUCME</name>
<proteinExistence type="predicted"/>
<sequence length="91" mass="10117">MLKGYVRTFKLPQPHILSSLPSAPPQPPPLAHPHRPLFPPVSTTPSWRRRPITFLKIPVNQNPTPQLVGPRVSATVATTLVSVEFIFIHVT</sequence>
<feature type="region of interest" description="Disordered" evidence="1">
    <location>
        <begin position="17"/>
        <end position="43"/>
    </location>
</feature>
<protein>
    <submittedName>
        <fullName evidence="2">Uncharacterized protein</fullName>
    </submittedName>
</protein>
<evidence type="ECO:0000256" key="1">
    <source>
        <dbReference type="SAM" id="MobiDB-lite"/>
    </source>
</evidence>
<accession>A0A9I9EHX4</accession>